<sequence length="490" mass="54089">MRHITYCLIAGLLTLTACNDWLTEMPRSSKPIGGATRVDAQASVDGIYAFLRQPYDKGGYANMGFSILELPTGQYLSAAIDDFSAKEVADLVYTRNNGHFAGWWNSSYGGIQAANIAINTIPTITDAALTADLRSQLLGEARFLRAYYYFNLVRMFGDIPIVLTTTTSIADGQIGKSSVKDVYEKVIVPDLLFAEQQKLPLVSTSGRVANGAVKGLLAKVYLTMAGLPLQQKDKYALAKAKAKEVMDGRYKLFQTDAALTWFDKLNNASFDNREENMFMVQYAVNLVNNTFSIYFAPVSAAGKLTSAGIHFGGMVPTTTFFNSYAATDLRAQNRGFFFTEYEGIKFDRSVYKYFDKGLRTTAPNGNKSIPLLRYADVLLIYAEAQNAADGSPDADAYAAINAIRARSGLTALAGLSKDQFEQAVWRERAWELTCEGVTWFDMKRTGKVFNGTNFVNVVGYTLPTGKVIREENLYFLIPQSEIDVNPQLGN</sequence>
<dbReference type="KEGG" id="smon:AWR27_01070"/>
<keyword evidence="4" id="KW-0472">Membrane</keyword>
<dbReference type="CDD" id="cd08977">
    <property type="entry name" value="SusD"/>
    <property type="match status" value="1"/>
</dbReference>
<dbReference type="GO" id="GO:0009279">
    <property type="term" value="C:cell outer membrane"/>
    <property type="evidence" value="ECO:0007669"/>
    <property type="project" value="UniProtKB-SubCell"/>
</dbReference>
<evidence type="ECO:0000256" key="3">
    <source>
        <dbReference type="ARBA" id="ARBA00022729"/>
    </source>
</evidence>
<keyword evidence="3" id="KW-0732">Signal</keyword>
<dbReference type="PROSITE" id="PS51257">
    <property type="entry name" value="PROKAR_LIPOPROTEIN"/>
    <property type="match status" value="1"/>
</dbReference>
<evidence type="ECO:0000256" key="4">
    <source>
        <dbReference type="ARBA" id="ARBA00023136"/>
    </source>
</evidence>
<feature type="domain" description="SusD-like N-terminal" evidence="7">
    <location>
        <begin position="20"/>
        <end position="222"/>
    </location>
</feature>
<dbReference type="RefSeq" id="WP_077129487.1">
    <property type="nucleotide sequence ID" value="NZ_CP014263.1"/>
</dbReference>
<evidence type="ECO:0000313" key="8">
    <source>
        <dbReference type="EMBL" id="AQG78063.1"/>
    </source>
</evidence>
<dbReference type="AlphaFoldDB" id="A0A1P9WRS8"/>
<evidence type="ECO:0000313" key="9">
    <source>
        <dbReference type="Proteomes" id="UP000187941"/>
    </source>
</evidence>
<protein>
    <recommendedName>
        <fullName evidence="10">Carbohydrate-binding protein SusD</fullName>
    </recommendedName>
</protein>
<dbReference type="Pfam" id="PF07980">
    <property type="entry name" value="SusD_RagB"/>
    <property type="match status" value="1"/>
</dbReference>
<keyword evidence="5" id="KW-0998">Cell outer membrane</keyword>
<gene>
    <name evidence="8" type="ORF">AWR27_01070</name>
</gene>
<dbReference type="OrthoDB" id="636214at2"/>
<name>A0A1P9WRS8_9BACT</name>
<proteinExistence type="inferred from homology"/>
<evidence type="ECO:0000259" key="7">
    <source>
        <dbReference type="Pfam" id="PF14322"/>
    </source>
</evidence>
<dbReference type="InterPro" id="IPR011990">
    <property type="entry name" value="TPR-like_helical_dom_sf"/>
</dbReference>
<comment type="subcellular location">
    <subcellularLocation>
        <location evidence="1">Cell outer membrane</location>
    </subcellularLocation>
</comment>
<dbReference type="Gene3D" id="1.25.40.390">
    <property type="match status" value="1"/>
</dbReference>
<dbReference type="STRING" id="1178516.AWR27_01070"/>
<evidence type="ECO:0000256" key="2">
    <source>
        <dbReference type="ARBA" id="ARBA00006275"/>
    </source>
</evidence>
<evidence type="ECO:0000256" key="5">
    <source>
        <dbReference type="ARBA" id="ARBA00023237"/>
    </source>
</evidence>
<evidence type="ECO:0008006" key="10">
    <source>
        <dbReference type="Google" id="ProtNLM"/>
    </source>
</evidence>
<accession>A0A1P9WRS8</accession>
<dbReference type="EMBL" id="CP014263">
    <property type="protein sequence ID" value="AQG78063.1"/>
    <property type="molecule type" value="Genomic_DNA"/>
</dbReference>
<organism evidence="8 9">
    <name type="scientific">Spirosoma montaniterrae</name>
    <dbReference type="NCBI Taxonomy" id="1178516"/>
    <lineage>
        <taxon>Bacteria</taxon>
        <taxon>Pseudomonadati</taxon>
        <taxon>Bacteroidota</taxon>
        <taxon>Cytophagia</taxon>
        <taxon>Cytophagales</taxon>
        <taxon>Cytophagaceae</taxon>
        <taxon>Spirosoma</taxon>
    </lineage>
</organism>
<dbReference type="Proteomes" id="UP000187941">
    <property type="component" value="Chromosome"/>
</dbReference>
<feature type="domain" description="RagB/SusD" evidence="6">
    <location>
        <begin position="350"/>
        <end position="488"/>
    </location>
</feature>
<evidence type="ECO:0000256" key="1">
    <source>
        <dbReference type="ARBA" id="ARBA00004442"/>
    </source>
</evidence>
<dbReference type="InterPro" id="IPR033985">
    <property type="entry name" value="SusD-like_N"/>
</dbReference>
<reference evidence="8 9" key="1">
    <citation type="submission" date="2016-01" db="EMBL/GenBank/DDBJ databases">
        <authorList>
            <person name="Oliw E.H."/>
        </authorList>
    </citation>
    <scope>NUCLEOTIDE SEQUENCE [LARGE SCALE GENOMIC DNA]</scope>
    <source>
        <strain evidence="8 9">DY10</strain>
    </source>
</reference>
<keyword evidence="9" id="KW-1185">Reference proteome</keyword>
<dbReference type="SUPFAM" id="SSF48452">
    <property type="entry name" value="TPR-like"/>
    <property type="match status" value="1"/>
</dbReference>
<dbReference type="Pfam" id="PF14322">
    <property type="entry name" value="SusD-like_3"/>
    <property type="match status" value="1"/>
</dbReference>
<dbReference type="InterPro" id="IPR012944">
    <property type="entry name" value="SusD_RagB_dom"/>
</dbReference>
<comment type="similarity">
    <text evidence="2">Belongs to the SusD family.</text>
</comment>
<evidence type="ECO:0000259" key="6">
    <source>
        <dbReference type="Pfam" id="PF07980"/>
    </source>
</evidence>